<dbReference type="GO" id="GO:0005739">
    <property type="term" value="C:mitochondrion"/>
    <property type="evidence" value="ECO:0007669"/>
    <property type="project" value="TreeGrafter"/>
</dbReference>
<dbReference type="InterPro" id="IPR011009">
    <property type="entry name" value="Kinase-like_dom_sf"/>
</dbReference>
<dbReference type="Proteomes" id="UP000237631">
    <property type="component" value="Unassembled WGS sequence"/>
</dbReference>
<proteinExistence type="predicted"/>
<gene>
    <name evidence="2" type="ORF">CBER1_09408</name>
</gene>
<dbReference type="InterPro" id="IPR051035">
    <property type="entry name" value="Mito_inheritance_9"/>
</dbReference>
<protein>
    <recommendedName>
        <fullName evidence="1">Aminoglycoside phosphotransferase domain-containing protein</fullName>
    </recommendedName>
</protein>
<comment type="caution">
    <text evidence="2">The sequence shown here is derived from an EMBL/GenBank/DDBJ whole genome shotgun (WGS) entry which is preliminary data.</text>
</comment>
<feature type="domain" description="Aminoglycoside phosphotransferase" evidence="1">
    <location>
        <begin position="76"/>
        <end position="349"/>
    </location>
</feature>
<dbReference type="InterPro" id="IPR002575">
    <property type="entry name" value="Aminoglycoside_PTrfase"/>
</dbReference>
<name>A0A2S6CE36_9PEZI</name>
<reference evidence="3" key="1">
    <citation type="journal article" date="2017" name="bioRxiv">
        <title>Conservation of a gene cluster reveals novel cercosporin biosynthetic mechanisms and extends production to the genus Colletotrichum.</title>
        <authorList>
            <person name="de Jonge R."/>
            <person name="Ebert M.K."/>
            <person name="Huitt-Roehl C.R."/>
            <person name="Pal P."/>
            <person name="Suttle J.C."/>
            <person name="Spanner R.E."/>
            <person name="Neubauer J.D."/>
            <person name="Jurick W.M.II."/>
            <person name="Stott K.A."/>
            <person name="Secor G.A."/>
            <person name="Thomma B.P.H.J."/>
            <person name="Van de Peer Y."/>
            <person name="Townsend C.A."/>
            <person name="Bolton M.D."/>
        </authorList>
    </citation>
    <scope>NUCLEOTIDE SEQUENCE [LARGE SCALE GENOMIC DNA]</scope>
    <source>
        <strain evidence="3">CBS538.71</strain>
    </source>
</reference>
<dbReference type="EMBL" id="PNEN01000481">
    <property type="protein sequence ID" value="PPJ57977.1"/>
    <property type="molecule type" value="Genomic_DNA"/>
</dbReference>
<evidence type="ECO:0000313" key="3">
    <source>
        <dbReference type="Proteomes" id="UP000237631"/>
    </source>
</evidence>
<dbReference type="PANTHER" id="PTHR36091">
    <property type="entry name" value="ALTERED INHERITANCE OF MITOCHONDRIA PROTEIN 9, MITOCHONDRIAL"/>
    <property type="match status" value="1"/>
</dbReference>
<sequence>MDQQSPGLTIRRFISQELTSGHRFERLFQYTSGKWLYNEKKRFEERKRLFNVFELKRLAANAVSRDVKDIVYFDKLGEGAANRAFLIRMRDSFSLVASIPYVFIQPRHLLVASEAATLELLHSKGLPVPKVYAYSATTDNAAGVEYIFMEHSVGQELSSIWYDTTSEQRRKFLTSLVDLECRMRAMSFPASGSLFFRRDLPAGTSGITIDANVVETPDSLVIGPGVAQPLWFGKRANLLIDRGPFREAKQVLESGARKEIEYLRKYGRPLLPFDRIRRETFDLEPQSPATYIDSLENYLSIIEYILPRGDSNLLLPTLRHLDLRPANVFVSPDFTITSIIDWQYSVILPALLHAGIPEDLNSSRDPVSQALETPRLPTNMESMTEDGQAEQLAILRERELHYEYVTRTAEKNPNHFNALRYQYSTGRRNLFHLASAPWPGDNIPLRSTLVFFKQHWNKFSTNPNVPCPISFSEAEEEECLRLDDLEREAEEQMRDTIESIGIGPEGWVLNDHYEAAKEVVVEMKKLALERAGTEMDRIAVSEHWVFDDMDEDEYL</sequence>
<accession>A0A2S6CE36</accession>
<evidence type="ECO:0000259" key="1">
    <source>
        <dbReference type="Pfam" id="PF01636"/>
    </source>
</evidence>
<dbReference type="AlphaFoldDB" id="A0A2S6CE36"/>
<dbReference type="OrthoDB" id="10003767at2759"/>
<organism evidence="2 3">
    <name type="scientific">Cercospora berteroae</name>
    <dbReference type="NCBI Taxonomy" id="357750"/>
    <lineage>
        <taxon>Eukaryota</taxon>
        <taxon>Fungi</taxon>
        <taxon>Dikarya</taxon>
        <taxon>Ascomycota</taxon>
        <taxon>Pezizomycotina</taxon>
        <taxon>Dothideomycetes</taxon>
        <taxon>Dothideomycetidae</taxon>
        <taxon>Mycosphaerellales</taxon>
        <taxon>Mycosphaerellaceae</taxon>
        <taxon>Cercospora</taxon>
    </lineage>
</organism>
<dbReference type="SUPFAM" id="SSF56112">
    <property type="entry name" value="Protein kinase-like (PK-like)"/>
    <property type="match status" value="1"/>
</dbReference>
<dbReference type="PANTHER" id="PTHR36091:SF2">
    <property type="entry name" value="AMINOGLYCOSIDE PHOSPHOTRANSFERASE DOMAIN-CONTAINING PROTEIN"/>
    <property type="match status" value="1"/>
</dbReference>
<dbReference type="Pfam" id="PF01636">
    <property type="entry name" value="APH"/>
    <property type="match status" value="1"/>
</dbReference>
<dbReference type="STRING" id="357750.A0A2S6CE36"/>
<keyword evidence="3" id="KW-1185">Reference proteome</keyword>
<evidence type="ECO:0000313" key="2">
    <source>
        <dbReference type="EMBL" id="PPJ57977.1"/>
    </source>
</evidence>